<keyword evidence="1" id="KW-0472">Membrane</keyword>
<evidence type="ECO:0000256" key="1">
    <source>
        <dbReference type="SAM" id="Phobius"/>
    </source>
</evidence>
<protein>
    <submittedName>
        <fullName evidence="2">Uncharacterized protein</fullName>
    </submittedName>
</protein>
<dbReference type="RefSeq" id="WP_273878180.1">
    <property type="nucleotide sequence ID" value="NZ_JAMDHA010000034.1"/>
</dbReference>
<feature type="transmembrane region" description="Helical" evidence="1">
    <location>
        <begin position="109"/>
        <end position="128"/>
    </location>
</feature>
<proteinExistence type="predicted"/>
<dbReference type="EMBL" id="JAMDHA010000034">
    <property type="protein sequence ID" value="MDD1010921.1"/>
    <property type="molecule type" value="Genomic_DNA"/>
</dbReference>
<evidence type="ECO:0000313" key="3">
    <source>
        <dbReference type="Proteomes" id="UP001148185"/>
    </source>
</evidence>
<sequence length="133" mass="14311">MENLTKLRVALTIGALVGLLPITLLFAAGIVALFIPLFFVIPEPPLVLLGGIGAFTISLLGIWSAWKIYALAMAASPNVRNPRSLALAVVVAMIWGMFLAYYLRGLPELTCIFLMPGIVSTAMLAVTLKRQRA</sequence>
<dbReference type="AlphaFoldDB" id="A0A9X4HCD4"/>
<keyword evidence="3" id="KW-1185">Reference proteome</keyword>
<reference evidence="2 3" key="1">
    <citation type="submission" date="2022-05" db="EMBL/GenBank/DDBJ databases">
        <title>Novel Pseudomonas spp. Isolated from a Rainbow Trout Aquaculture Facility.</title>
        <authorList>
            <person name="Testerman T."/>
            <person name="Graf J."/>
        </authorList>
    </citation>
    <scope>NUCLEOTIDE SEQUENCE [LARGE SCALE GENOMIC DNA]</scope>
    <source>
        <strain evidence="2 3">ID1042</strain>
    </source>
</reference>
<dbReference type="Proteomes" id="UP001148185">
    <property type="component" value="Unassembled WGS sequence"/>
</dbReference>
<name>A0A9X4HCD4_9PSED</name>
<organism evidence="2 3">
    <name type="scientific">Pseudomonas shahriarae</name>
    <dbReference type="NCBI Taxonomy" id="2745512"/>
    <lineage>
        <taxon>Bacteria</taxon>
        <taxon>Pseudomonadati</taxon>
        <taxon>Pseudomonadota</taxon>
        <taxon>Gammaproteobacteria</taxon>
        <taxon>Pseudomonadales</taxon>
        <taxon>Pseudomonadaceae</taxon>
        <taxon>Pseudomonas</taxon>
    </lineage>
</organism>
<feature type="transmembrane region" description="Helical" evidence="1">
    <location>
        <begin position="47"/>
        <end position="72"/>
    </location>
</feature>
<keyword evidence="1" id="KW-1133">Transmembrane helix</keyword>
<accession>A0A9X4HCD4</accession>
<feature type="transmembrane region" description="Helical" evidence="1">
    <location>
        <begin position="84"/>
        <end position="103"/>
    </location>
</feature>
<keyword evidence="1" id="KW-0812">Transmembrane</keyword>
<feature type="transmembrane region" description="Helical" evidence="1">
    <location>
        <begin position="12"/>
        <end position="41"/>
    </location>
</feature>
<evidence type="ECO:0000313" key="2">
    <source>
        <dbReference type="EMBL" id="MDD1010921.1"/>
    </source>
</evidence>
<gene>
    <name evidence="2" type="ORF">M5G27_25940</name>
</gene>
<comment type="caution">
    <text evidence="2">The sequence shown here is derived from an EMBL/GenBank/DDBJ whole genome shotgun (WGS) entry which is preliminary data.</text>
</comment>